<organism evidence="1">
    <name type="scientific">bioreactor metagenome</name>
    <dbReference type="NCBI Taxonomy" id="1076179"/>
    <lineage>
        <taxon>unclassified sequences</taxon>
        <taxon>metagenomes</taxon>
        <taxon>ecological metagenomes</taxon>
    </lineage>
</organism>
<comment type="caution">
    <text evidence="1">The sequence shown here is derived from an EMBL/GenBank/DDBJ whole genome shotgun (WGS) entry which is preliminary data.</text>
</comment>
<protein>
    <submittedName>
        <fullName evidence="1">Uncharacterized protein</fullName>
    </submittedName>
</protein>
<sequence length="216" mass="24032">MAALARRAAQQQCREDVGVCVHARSNIGHRDARLARRLGRAGDRQKTGLALNQQVIRLFVAVGAVGAVAADVADDEFRELRMQRLERQPHARRCAGCQVLHQHVGRGQQLHERIVRQRLLQVERKAFLAAVDPREVRRLAVHALVIATCKIARAGALHLDHARAQIGELACAERRGHRMFERHHGDAVKRARTCCACLHCASPQNDRGSPRMCSAT</sequence>
<reference evidence="1" key="1">
    <citation type="submission" date="2019-08" db="EMBL/GenBank/DDBJ databases">
        <authorList>
            <person name="Kucharzyk K."/>
            <person name="Murdoch R.W."/>
            <person name="Higgins S."/>
            <person name="Loffler F."/>
        </authorList>
    </citation>
    <scope>NUCLEOTIDE SEQUENCE</scope>
</reference>
<name>A0A645CEW7_9ZZZZ</name>
<evidence type="ECO:0000313" key="1">
    <source>
        <dbReference type="EMBL" id="MPM75445.1"/>
    </source>
</evidence>
<dbReference type="AlphaFoldDB" id="A0A645CEW7"/>
<accession>A0A645CEW7</accession>
<dbReference type="EMBL" id="VSSQ01026630">
    <property type="protein sequence ID" value="MPM75445.1"/>
    <property type="molecule type" value="Genomic_DNA"/>
</dbReference>
<proteinExistence type="predicted"/>
<gene>
    <name evidence="1" type="ORF">SDC9_122438</name>
</gene>